<dbReference type="PANTHER" id="PTHR46072:SF3">
    <property type="entry name" value="AMIDASE"/>
    <property type="match status" value="1"/>
</dbReference>
<sequence>MGGIGQDRQPSWEVIAKEHAAKQLNNIPAEWRLPRDKLDQLSGVGTADEGRLIQLQAAKKSGLLSEKELDITENHTARDLLPKLASGQLSSVEVTTAFCKRAALAQQLVGSLNTTDLRVQEFANPTSCLTEIFFQEAIERAKEADQYLEKNGKVRGPLHGLPISMKDSFVVQGHYASVGYVEYLRQPIPEGESALVKLLQEAGGDLTADSENNIFGRTLNPHNTKLNAGGSTGGEGALLAFRGSPLGVGTDIAGSIRIPSVCCGLYGFKPTADRVPFGGQNACPFPRNHLPGIVPAAGPMANTLADLRLFMDIVFAQNPWKYDGTAIDVPWRPLPTADAEDGGKKLVIGIAPEDEEFKLHPPVRRTLDETARQLAAAGHTIVHLPADPSRSIALGGRLAFAFFGLEGAPSNAAMEAEFGEPLVKSLAVGVHPYSAANPPPLSPEWGGARKVAEWHRLREGYRDSWRRAWLENGLDVVVAPGAISTAVAHDAFGVPVYTASWNVTDYPACIIPYGASSKVLDPTPMKGHAAFDADCSPWNFPANNGPNKDIPELQDGAPCSIQVITPTFKDEECLYAASIIDKVLNGV</sequence>
<dbReference type="PANTHER" id="PTHR46072">
    <property type="entry name" value="AMIDASE-RELATED-RELATED"/>
    <property type="match status" value="1"/>
</dbReference>
<keyword evidence="2" id="KW-0378">Hydrolase</keyword>
<comment type="caution">
    <text evidence="4">The sequence shown here is derived from an EMBL/GenBank/DDBJ whole genome shotgun (WGS) entry which is preliminary data.</text>
</comment>
<dbReference type="InterPro" id="IPR036928">
    <property type="entry name" value="AS_sf"/>
</dbReference>
<protein>
    <submittedName>
        <fullName evidence="4">Amidase</fullName>
    </submittedName>
</protein>
<organism evidence="4 5">
    <name type="scientific">Apiospora rasikravindrae</name>
    <dbReference type="NCBI Taxonomy" id="990691"/>
    <lineage>
        <taxon>Eukaryota</taxon>
        <taxon>Fungi</taxon>
        <taxon>Dikarya</taxon>
        <taxon>Ascomycota</taxon>
        <taxon>Pezizomycotina</taxon>
        <taxon>Sordariomycetes</taxon>
        <taxon>Xylariomycetidae</taxon>
        <taxon>Amphisphaeriales</taxon>
        <taxon>Apiosporaceae</taxon>
        <taxon>Apiospora</taxon>
    </lineage>
</organism>
<comment type="similarity">
    <text evidence="1">Belongs to the amidase family.</text>
</comment>
<name>A0ABR1TCT5_9PEZI</name>
<dbReference type="Gene3D" id="3.90.1300.10">
    <property type="entry name" value="Amidase signature (AS) domain"/>
    <property type="match status" value="1"/>
</dbReference>
<keyword evidence="5" id="KW-1185">Reference proteome</keyword>
<dbReference type="Proteomes" id="UP001444661">
    <property type="component" value="Unassembled WGS sequence"/>
</dbReference>
<evidence type="ECO:0000313" key="4">
    <source>
        <dbReference type="EMBL" id="KAK8044414.1"/>
    </source>
</evidence>
<dbReference type="InterPro" id="IPR023631">
    <property type="entry name" value="Amidase_dom"/>
</dbReference>
<feature type="domain" description="Amidase" evidence="3">
    <location>
        <begin position="118"/>
        <end position="574"/>
    </location>
</feature>
<dbReference type="PIRSF" id="PIRSF001221">
    <property type="entry name" value="Amidase_fungi"/>
    <property type="match status" value="1"/>
</dbReference>
<proteinExistence type="inferred from homology"/>
<dbReference type="Pfam" id="PF01425">
    <property type="entry name" value="Amidase"/>
    <property type="match status" value="1"/>
</dbReference>
<evidence type="ECO:0000256" key="2">
    <source>
        <dbReference type="ARBA" id="ARBA00022801"/>
    </source>
</evidence>
<accession>A0ABR1TCT5</accession>
<evidence type="ECO:0000259" key="3">
    <source>
        <dbReference type="Pfam" id="PF01425"/>
    </source>
</evidence>
<dbReference type="EMBL" id="JAQQWK010000003">
    <property type="protein sequence ID" value="KAK8044414.1"/>
    <property type="molecule type" value="Genomic_DNA"/>
</dbReference>
<gene>
    <name evidence="4" type="ORF">PG993_004438</name>
</gene>
<evidence type="ECO:0000256" key="1">
    <source>
        <dbReference type="ARBA" id="ARBA00009199"/>
    </source>
</evidence>
<dbReference type="SUPFAM" id="SSF75304">
    <property type="entry name" value="Amidase signature (AS) enzymes"/>
    <property type="match status" value="1"/>
</dbReference>
<reference evidence="4 5" key="1">
    <citation type="submission" date="2023-01" db="EMBL/GenBank/DDBJ databases">
        <title>Analysis of 21 Apiospora genomes using comparative genomics revels a genus with tremendous synthesis potential of carbohydrate active enzymes and secondary metabolites.</title>
        <authorList>
            <person name="Sorensen T."/>
        </authorList>
    </citation>
    <scope>NUCLEOTIDE SEQUENCE [LARGE SCALE GENOMIC DNA]</scope>
    <source>
        <strain evidence="4 5">CBS 33761</strain>
    </source>
</reference>
<evidence type="ECO:0000313" key="5">
    <source>
        <dbReference type="Proteomes" id="UP001444661"/>
    </source>
</evidence>